<dbReference type="PANTHER" id="PTHR33527">
    <property type="entry name" value="OS07G0274300 PROTEIN"/>
    <property type="match status" value="1"/>
</dbReference>
<reference evidence="2" key="1">
    <citation type="journal article" date="2023" name="Proc. Natl. Acad. Sci. U.S.A.">
        <title>Genomic and structural basis for evolution of tropane alkaloid biosynthesis.</title>
        <authorList>
            <person name="Wanga Y.-J."/>
            <person name="Taina T."/>
            <person name="Yua J.-Y."/>
            <person name="Lia J."/>
            <person name="Xua B."/>
            <person name="Chenc J."/>
            <person name="D'Auriad J.C."/>
            <person name="Huanga J.-P."/>
            <person name="Huanga S.-X."/>
        </authorList>
    </citation>
    <scope>NUCLEOTIDE SEQUENCE [LARGE SCALE GENOMIC DNA]</scope>
    <source>
        <strain evidence="2">cv. KIB-2019</strain>
    </source>
</reference>
<dbReference type="PANTHER" id="PTHR33527:SF28">
    <property type="entry name" value="GB|AAD43168.1"/>
    <property type="match status" value="1"/>
</dbReference>
<dbReference type="OrthoDB" id="1882251at2759"/>
<dbReference type="AlphaFoldDB" id="A0A9Q1R7L4"/>
<dbReference type="EMBL" id="JAJAGQ010000014">
    <property type="protein sequence ID" value="KAJ8543679.1"/>
    <property type="molecule type" value="Genomic_DNA"/>
</dbReference>
<name>A0A9Q1R7L4_9SOLA</name>
<evidence type="ECO:0000313" key="1">
    <source>
        <dbReference type="EMBL" id="KAJ8543679.1"/>
    </source>
</evidence>
<sequence>MVLISPSIPHLYDHIFPPVSDEDFKRFHTVDRRLYGKLINVLGRDPAESMNVMAFLQWLERVGKDLSFVKMLYDIPSPLLNAVVEEALPCLKCAEVDKFTENSSHELFLISTMLKHKFTLKYIHDNCEIVIHGVTDILKRVCLRAFDDIVQQPNFLTRGNLVPTPNVSMNKINEIGSSSGNRMVNNPSHHVPSGGGGGIFIESMIPSDNKIDEIGSLNSSRMMSIINPSYVFGGTSGTSNIEEIRRANRMVLMNPNYVPGAVGGGTLLGSPYFIPNQMVQYMATPIFGESAMNLLEPTPYGLYSHASSSSGSRVFHPQMPPINYRHDFGDAQAPPALYKDIADLFKNNMNFNVVVEEEKEVPPDDRTVFLTFSKGYPISETEVKEFFTRKFGEDVEEVYMQEVNDEEQALYARLVTRSLVALEAIVDGGRAKYNINGKHVWARKYVKKTNPKINFDEQTSSPVASTSD</sequence>
<gene>
    <name evidence="1" type="ORF">K7X08_025297</name>
</gene>
<evidence type="ECO:0000313" key="2">
    <source>
        <dbReference type="Proteomes" id="UP001152561"/>
    </source>
</evidence>
<comment type="caution">
    <text evidence="1">The sequence shown here is derived from an EMBL/GenBank/DDBJ whole genome shotgun (WGS) entry which is preliminary data.</text>
</comment>
<proteinExistence type="predicted"/>
<keyword evidence="2" id="KW-1185">Reference proteome</keyword>
<protein>
    <submittedName>
        <fullName evidence="1">Uncharacterized protein</fullName>
    </submittedName>
</protein>
<accession>A0A9Q1R7L4</accession>
<dbReference type="Proteomes" id="UP001152561">
    <property type="component" value="Unassembled WGS sequence"/>
</dbReference>
<organism evidence="1 2">
    <name type="scientific">Anisodus acutangulus</name>
    <dbReference type="NCBI Taxonomy" id="402998"/>
    <lineage>
        <taxon>Eukaryota</taxon>
        <taxon>Viridiplantae</taxon>
        <taxon>Streptophyta</taxon>
        <taxon>Embryophyta</taxon>
        <taxon>Tracheophyta</taxon>
        <taxon>Spermatophyta</taxon>
        <taxon>Magnoliopsida</taxon>
        <taxon>eudicotyledons</taxon>
        <taxon>Gunneridae</taxon>
        <taxon>Pentapetalae</taxon>
        <taxon>asterids</taxon>
        <taxon>lamiids</taxon>
        <taxon>Solanales</taxon>
        <taxon>Solanaceae</taxon>
        <taxon>Solanoideae</taxon>
        <taxon>Hyoscyameae</taxon>
        <taxon>Anisodus</taxon>
    </lineage>
</organism>